<keyword evidence="2" id="KW-1185">Reference proteome</keyword>
<name>A0ABU5WV49_9BURK</name>
<dbReference type="EMBL" id="JAWRLE010000059">
    <property type="protein sequence ID" value="MEB2582834.1"/>
    <property type="molecule type" value="Genomic_DNA"/>
</dbReference>
<dbReference type="Proteomes" id="UP001304467">
    <property type="component" value="Unassembled WGS sequence"/>
</dbReference>
<comment type="caution">
    <text evidence="1">The sequence shown here is derived from an EMBL/GenBank/DDBJ whole genome shotgun (WGS) entry which is preliminary data.</text>
</comment>
<accession>A0ABU5WV49</accession>
<reference evidence="1 2" key="1">
    <citation type="journal article" date="2023" name="Front. Microbiol.">
        <title>Genomic analyses of Burkholderia respiratory isolates indicates two evolutionarily distinct B. anthina clades.</title>
        <authorList>
            <person name="Pham A."/>
            <person name="Volmer J.G."/>
            <person name="Chambers D.C."/>
            <person name="Smith D.J."/>
            <person name="Reid D.W."/>
            <person name="Burr L."/>
            <person name="Wells T.J."/>
        </authorList>
    </citation>
    <scope>NUCLEOTIDE SEQUENCE [LARGE SCALE GENOMIC DNA]</scope>
    <source>
        <strain evidence="1 2">BCCIQ07A</strain>
    </source>
</reference>
<evidence type="ECO:0000313" key="1">
    <source>
        <dbReference type="EMBL" id="MEB2582834.1"/>
    </source>
</evidence>
<evidence type="ECO:0000313" key="2">
    <source>
        <dbReference type="Proteomes" id="UP001304467"/>
    </source>
</evidence>
<proteinExistence type="predicted"/>
<dbReference type="RefSeq" id="WP_124657755.1">
    <property type="nucleotide sequence ID" value="NZ_JAWRKY010000004.1"/>
</dbReference>
<gene>
    <name evidence="1" type="ORF">SB593_28230</name>
</gene>
<sequence length="107" mass="10991">MSDTKHRLEASAGLSRRTFLYSLGALALSACGSGPDTSEAAAAGRATGTADAAAGNRALARVATGTDAVMTSQAFVTATNRIFLRPGCGPTSIERTFLYFSETKDAI</sequence>
<dbReference type="PROSITE" id="PS51257">
    <property type="entry name" value="PROKAR_LIPOPROTEIN"/>
    <property type="match status" value="1"/>
</dbReference>
<protein>
    <submittedName>
        <fullName evidence="1">Uncharacterized protein</fullName>
    </submittedName>
</protein>
<organism evidence="1 2">
    <name type="scientific">Burkholderia anthinoferrum</name>
    <dbReference type="NCBI Taxonomy" id="3090833"/>
    <lineage>
        <taxon>Bacteria</taxon>
        <taxon>Pseudomonadati</taxon>
        <taxon>Pseudomonadota</taxon>
        <taxon>Betaproteobacteria</taxon>
        <taxon>Burkholderiales</taxon>
        <taxon>Burkholderiaceae</taxon>
        <taxon>Burkholderia</taxon>
    </lineage>
</organism>
<dbReference type="PROSITE" id="PS51318">
    <property type="entry name" value="TAT"/>
    <property type="match status" value="1"/>
</dbReference>
<dbReference type="InterPro" id="IPR006311">
    <property type="entry name" value="TAT_signal"/>
</dbReference>